<name>A0ACB8BWZ0_9AGAM</name>
<protein>
    <submittedName>
        <fullName evidence="1">Uncharacterized protein</fullName>
    </submittedName>
</protein>
<comment type="caution">
    <text evidence="1">The sequence shown here is derived from an EMBL/GenBank/DDBJ whole genome shotgun (WGS) entry which is preliminary data.</text>
</comment>
<keyword evidence="2" id="KW-1185">Reference proteome</keyword>
<dbReference type="EMBL" id="MU266334">
    <property type="protein sequence ID" value="KAH7930164.1"/>
    <property type="molecule type" value="Genomic_DNA"/>
</dbReference>
<evidence type="ECO:0000313" key="2">
    <source>
        <dbReference type="Proteomes" id="UP000790709"/>
    </source>
</evidence>
<reference evidence="1" key="1">
    <citation type="journal article" date="2021" name="New Phytol.">
        <title>Evolutionary innovations through gain and loss of genes in the ectomycorrhizal Boletales.</title>
        <authorList>
            <person name="Wu G."/>
            <person name="Miyauchi S."/>
            <person name="Morin E."/>
            <person name="Kuo A."/>
            <person name="Drula E."/>
            <person name="Varga T."/>
            <person name="Kohler A."/>
            <person name="Feng B."/>
            <person name="Cao Y."/>
            <person name="Lipzen A."/>
            <person name="Daum C."/>
            <person name="Hundley H."/>
            <person name="Pangilinan J."/>
            <person name="Johnson J."/>
            <person name="Barry K."/>
            <person name="LaButti K."/>
            <person name="Ng V."/>
            <person name="Ahrendt S."/>
            <person name="Min B."/>
            <person name="Choi I.G."/>
            <person name="Park H."/>
            <person name="Plett J.M."/>
            <person name="Magnuson J."/>
            <person name="Spatafora J.W."/>
            <person name="Nagy L.G."/>
            <person name="Henrissat B."/>
            <person name="Grigoriev I.V."/>
            <person name="Yang Z.L."/>
            <person name="Xu J."/>
            <person name="Martin F.M."/>
        </authorList>
    </citation>
    <scope>NUCLEOTIDE SEQUENCE</scope>
    <source>
        <strain evidence="1">KUC20120723A-06</strain>
    </source>
</reference>
<dbReference type="Proteomes" id="UP000790709">
    <property type="component" value="Unassembled WGS sequence"/>
</dbReference>
<gene>
    <name evidence="1" type="ORF">BV22DRAFT_1055422</name>
</gene>
<sequence>MMHRCLQVPEILDNIALKIYERPIAPSSSWDDWGGHHFREARAALACLARTCRMFKDPALDVLWSFLKSFDPLIRCLLQDSWMEDADGFLISSRPLCSSDGLVFQHYAKRVRVFGDSDVAYALFEPVSNDMLGALCSVLSDTCYFLPNLQELNWFETQDNPFYELRSRNFYTLLPLFLSPRLTCLRLGLCTSSDLSTHVLPAISSLHISVPFIKHFQCFDTSEGFMQSISEIIPQWHHFEYVDVGALSQNAITHLCSMKSLKHLGVRLDQRDHNASANFPPSLESFAMFAPTLEACWRYLEDIHIACGHLLVDLTPRPGPSASSIQQFFAFIPSRFSATNLHILDVVSHGDQLDPTLAWSLGTFQPLFTFKNLTAFRTPSFCSAKLSDRDLEEIALAWPQLEVLELGTGSDWRAPSLITFNGLLSVLQHCRQLRELGLVMDATVLAPITTDASNINITLFSVGCSDIHDPRAVAAFLLGILPRLRKIKTSDLWFNPEFEDRKTAWSKVEELLESFSITGELEGPRVEEG</sequence>
<organism evidence="1 2">
    <name type="scientific">Leucogyrophana mollusca</name>
    <dbReference type="NCBI Taxonomy" id="85980"/>
    <lineage>
        <taxon>Eukaryota</taxon>
        <taxon>Fungi</taxon>
        <taxon>Dikarya</taxon>
        <taxon>Basidiomycota</taxon>
        <taxon>Agaricomycotina</taxon>
        <taxon>Agaricomycetes</taxon>
        <taxon>Agaricomycetidae</taxon>
        <taxon>Boletales</taxon>
        <taxon>Boletales incertae sedis</taxon>
        <taxon>Leucogyrophana</taxon>
    </lineage>
</organism>
<proteinExistence type="predicted"/>
<accession>A0ACB8BWZ0</accession>
<evidence type="ECO:0000313" key="1">
    <source>
        <dbReference type="EMBL" id="KAH7930164.1"/>
    </source>
</evidence>